<dbReference type="Pfam" id="PF02699">
    <property type="entry name" value="YajC"/>
    <property type="match status" value="1"/>
</dbReference>
<feature type="transmembrane region" description="Helical" evidence="11">
    <location>
        <begin position="12"/>
        <end position="33"/>
    </location>
</feature>
<dbReference type="SMART" id="SM01323">
    <property type="entry name" value="YajC"/>
    <property type="match status" value="1"/>
</dbReference>
<evidence type="ECO:0000256" key="4">
    <source>
        <dbReference type="ARBA" id="ARBA00022448"/>
    </source>
</evidence>
<dbReference type="PRINTS" id="PR01853">
    <property type="entry name" value="YAJCTRNLCASE"/>
</dbReference>
<dbReference type="RefSeq" id="WP_181887821.1">
    <property type="nucleotide sequence ID" value="NZ_CP059472.1"/>
</dbReference>
<sequence>MISIFLQAPAAGGSSMTMMLMMGLMFVGFYFLMIRPQMRKAKQEKGFQESLKVGQRVVTTAGLHGRIAQIMEDGVVIETLSGKLKFERSSISRDYTQARFPDNATEETK</sequence>
<evidence type="ECO:0000313" key="15">
    <source>
        <dbReference type="Proteomes" id="UP000539710"/>
    </source>
</evidence>
<dbReference type="Proteomes" id="UP000539710">
    <property type="component" value="Unassembled WGS sequence"/>
</dbReference>
<proteinExistence type="inferred from homology"/>
<dbReference type="EMBL" id="JACEUX010000004">
    <property type="protein sequence ID" value="MBA5247718.1"/>
    <property type="molecule type" value="Genomic_DNA"/>
</dbReference>
<keyword evidence="7" id="KW-0653">Protein transport</keyword>
<keyword evidence="10 11" id="KW-0472">Membrane</keyword>
<evidence type="ECO:0000256" key="6">
    <source>
        <dbReference type="ARBA" id="ARBA00022692"/>
    </source>
</evidence>
<reference evidence="13 14" key="1">
    <citation type="submission" date="2020-07" db="EMBL/GenBank/DDBJ databases">
        <title>Chryseobacterium sp.cx-624.</title>
        <authorList>
            <person name="Yang C."/>
        </authorList>
    </citation>
    <scope>NUCLEOTIDE SEQUENCE [LARGE SCALE GENOMIC DNA]</scope>
    <source>
        <strain evidence="14">cx-624</strain>
        <strain evidence="13">Cx-624</strain>
    </source>
</reference>
<keyword evidence="8 11" id="KW-1133">Transmembrane helix</keyword>
<dbReference type="GO" id="GO:0015031">
    <property type="term" value="P:protein transport"/>
    <property type="evidence" value="ECO:0007669"/>
    <property type="project" value="UniProtKB-KW"/>
</dbReference>
<keyword evidence="5" id="KW-1003">Cell membrane</keyword>
<name>A0A7D7LL31_9FLAO</name>
<dbReference type="Proteomes" id="UP000515349">
    <property type="component" value="Chromosome"/>
</dbReference>
<evidence type="ECO:0000256" key="5">
    <source>
        <dbReference type="ARBA" id="ARBA00022475"/>
    </source>
</evidence>
<evidence type="ECO:0000313" key="13">
    <source>
        <dbReference type="EMBL" id="QMS97302.1"/>
    </source>
</evidence>
<dbReference type="AlphaFoldDB" id="A0A7D7LL31"/>
<dbReference type="EMBL" id="CP059472">
    <property type="protein sequence ID" value="QMS97302.1"/>
    <property type="molecule type" value="Genomic_DNA"/>
</dbReference>
<comment type="subcellular location">
    <subcellularLocation>
        <location evidence="1">Cell membrane</location>
        <topology evidence="1">Single-pass membrane protein</topology>
    </subcellularLocation>
</comment>
<keyword evidence="15" id="KW-1185">Reference proteome</keyword>
<comment type="similarity">
    <text evidence="2">Belongs to the YajC family.</text>
</comment>
<protein>
    <recommendedName>
        <fullName evidence="3">Sec translocon accessory complex subunit YajC</fullName>
    </recommendedName>
</protein>
<evidence type="ECO:0000256" key="1">
    <source>
        <dbReference type="ARBA" id="ARBA00004162"/>
    </source>
</evidence>
<keyword evidence="9" id="KW-0811">Translocation</keyword>
<accession>A0A7D7LL31</accession>
<dbReference type="GO" id="GO:0005886">
    <property type="term" value="C:plasma membrane"/>
    <property type="evidence" value="ECO:0007669"/>
    <property type="project" value="UniProtKB-SubCell"/>
</dbReference>
<evidence type="ECO:0000256" key="3">
    <source>
        <dbReference type="ARBA" id="ARBA00014962"/>
    </source>
</evidence>
<evidence type="ECO:0000256" key="7">
    <source>
        <dbReference type="ARBA" id="ARBA00022927"/>
    </source>
</evidence>
<evidence type="ECO:0000256" key="2">
    <source>
        <dbReference type="ARBA" id="ARBA00006742"/>
    </source>
</evidence>
<evidence type="ECO:0000256" key="10">
    <source>
        <dbReference type="ARBA" id="ARBA00023136"/>
    </source>
</evidence>
<evidence type="ECO:0000256" key="8">
    <source>
        <dbReference type="ARBA" id="ARBA00022989"/>
    </source>
</evidence>
<gene>
    <name evidence="13" type="primary">yajC</name>
    <name evidence="13" type="ORF">H1R16_06010</name>
    <name evidence="12" type="ORF">H2507_11115</name>
</gene>
<reference evidence="12" key="3">
    <citation type="submission" date="2020-07" db="EMBL/GenBank/DDBJ databases">
        <authorList>
            <person name="Yang C."/>
        </authorList>
    </citation>
    <scope>NUCLEOTIDE SEQUENCE</scope>
    <source>
        <strain evidence="12">Cx-624</strain>
    </source>
</reference>
<dbReference type="PANTHER" id="PTHR33909">
    <property type="entry name" value="SEC TRANSLOCON ACCESSORY COMPLEX SUBUNIT YAJC"/>
    <property type="match status" value="1"/>
</dbReference>
<evidence type="ECO:0000313" key="14">
    <source>
        <dbReference type="Proteomes" id="UP000515349"/>
    </source>
</evidence>
<keyword evidence="4" id="KW-0813">Transport</keyword>
<organism evidence="13 14">
    <name type="scientific">Marnyiella aurantia</name>
    <dbReference type="NCBI Taxonomy" id="2758037"/>
    <lineage>
        <taxon>Bacteria</taxon>
        <taxon>Pseudomonadati</taxon>
        <taxon>Bacteroidota</taxon>
        <taxon>Flavobacteriia</taxon>
        <taxon>Flavobacteriales</taxon>
        <taxon>Weeksellaceae</taxon>
        <taxon>Marnyiella</taxon>
    </lineage>
</organism>
<evidence type="ECO:0000256" key="11">
    <source>
        <dbReference type="SAM" id="Phobius"/>
    </source>
</evidence>
<dbReference type="InterPro" id="IPR003849">
    <property type="entry name" value="Preprotein_translocase_YajC"/>
</dbReference>
<dbReference type="KEGG" id="cbau:H1R16_06010"/>
<dbReference type="PANTHER" id="PTHR33909:SF1">
    <property type="entry name" value="SEC TRANSLOCON ACCESSORY COMPLEX SUBUNIT YAJC"/>
    <property type="match status" value="1"/>
</dbReference>
<evidence type="ECO:0000313" key="12">
    <source>
        <dbReference type="EMBL" id="MBA5247718.1"/>
    </source>
</evidence>
<keyword evidence="6 11" id="KW-0812">Transmembrane</keyword>
<evidence type="ECO:0000256" key="9">
    <source>
        <dbReference type="ARBA" id="ARBA00023010"/>
    </source>
</evidence>
<reference evidence="15" key="2">
    <citation type="submission" date="2020-07" db="EMBL/GenBank/DDBJ databases">
        <title>Flavobacterium sp. xlx-214.</title>
        <authorList>
            <person name="Yang C."/>
        </authorList>
    </citation>
    <scope>NUCLEOTIDE SEQUENCE [LARGE SCALE GENOMIC DNA]</scope>
    <source>
        <strain evidence="15">CX-624</strain>
    </source>
</reference>
<dbReference type="NCBIfam" id="TIGR00739">
    <property type="entry name" value="yajC"/>
    <property type="match status" value="1"/>
</dbReference>